<protein>
    <submittedName>
        <fullName evidence="4">Uncharacterized protein</fullName>
    </submittedName>
</protein>
<name>A0A5M6BP40_9TREE</name>
<evidence type="ECO:0000256" key="3">
    <source>
        <dbReference type="SAM" id="Phobius"/>
    </source>
</evidence>
<feature type="compositionally biased region" description="Basic and acidic residues" evidence="2">
    <location>
        <begin position="1202"/>
        <end position="1213"/>
    </location>
</feature>
<evidence type="ECO:0000313" key="5">
    <source>
        <dbReference type="Proteomes" id="UP000322225"/>
    </source>
</evidence>
<feature type="compositionally biased region" description="Basic and acidic residues" evidence="2">
    <location>
        <begin position="336"/>
        <end position="369"/>
    </location>
</feature>
<feature type="compositionally biased region" description="Polar residues" evidence="2">
    <location>
        <begin position="277"/>
        <end position="305"/>
    </location>
</feature>
<reference evidence="4" key="2">
    <citation type="submission" date="2024-01" db="EMBL/GenBank/DDBJ databases">
        <title>Comparative genomics of Cryptococcus and Kwoniella reveals pathogenesis evolution and contrasting modes of karyotype evolution via chromosome fusion or intercentromeric recombination.</title>
        <authorList>
            <person name="Coelho M.A."/>
            <person name="David-Palma M."/>
            <person name="Shea T."/>
            <person name="Bowers K."/>
            <person name="McGinley-Smith S."/>
            <person name="Mohammad A.W."/>
            <person name="Gnirke A."/>
            <person name="Yurkov A.M."/>
            <person name="Nowrousian M."/>
            <person name="Sun S."/>
            <person name="Cuomo C.A."/>
            <person name="Heitman J."/>
        </authorList>
    </citation>
    <scope>NUCLEOTIDE SEQUENCE</scope>
    <source>
        <strain evidence="4">CBS 12478</strain>
    </source>
</reference>
<feature type="region of interest" description="Disordered" evidence="2">
    <location>
        <begin position="705"/>
        <end position="800"/>
    </location>
</feature>
<feature type="compositionally biased region" description="Polar residues" evidence="2">
    <location>
        <begin position="15"/>
        <end position="24"/>
    </location>
</feature>
<evidence type="ECO:0000256" key="1">
    <source>
        <dbReference type="SAM" id="Coils"/>
    </source>
</evidence>
<feature type="region of interest" description="Disordered" evidence="2">
    <location>
        <begin position="1202"/>
        <end position="1270"/>
    </location>
</feature>
<feature type="region of interest" description="Disordered" evidence="2">
    <location>
        <begin position="947"/>
        <end position="974"/>
    </location>
</feature>
<feature type="region of interest" description="Disordered" evidence="2">
    <location>
        <begin position="605"/>
        <end position="646"/>
    </location>
</feature>
<feature type="compositionally biased region" description="Low complexity" evidence="2">
    <location>
        <begin position="505"/>
        <end position="515"/>
    </location>
</feature>
<keyword evidence="5" id="KW-1185">Reference proteome</keyword>
<feature type="compositionally biased region" description="Basic and acidic residues" evidence="2">
    <location>
        <begin position="705"/>
        <end position="734"/>
    </location>
</feature>
<evidence type="ECO:0000313" key="4">
    <source>
        <dbReference type="EMBL" id="WWD20266.1"/>
    </source>
</evidence>
<gene>
    <name evidence="4" type="ORF">CI109_104742</name>
</gene>
<feature type="compositionally biased region" description="Acidic residues" evidence="2">
    <location>
        <begin position="1440"/>
        <end position="1455"/>
    </location>
</feature>
<dbReference type="OrthoDB" id="2596830at2759"/>
<feature type="region of interest" description="Disordered" evidence="2">
    <location>
        <begin position="844"/>
        <end position="914"/>
    </location>
</feature>
<feature type="transmembrane region" description="Helical" evidence="3">
    <location>
        <begin position="1505"/>
        <end position="1524"/>
    </location>
</feature>
<evidence type="ECO:0000256" key="2">
    <source>
        <dbReference type="SAM" id="MobiDB-lite"/>
    </source>
</evidence>
<feature type="compositionally biased region" description="Polar residues" evidence="2">
    <location>
        <begin position="1238"/>
        <end position="1248"/>
    </location>
</feature>
<feature type="coiled-coil region" evidence="1">
    <location>
        <begin position="1095"/>
        <end position="1158"/>
    </location>
</feature>
<feature type="region of interest" description="Disordered" evidence="2">
    <location>
        <begin position="1"/>
        <end position="369"/>
    </location>
</feature>
<feature type="compositionally biased region" description="Polar residues" evidence="2">
    <location>
        <begin position="65"/>
        <end position="80"/>
    </location>
</feature>
<feature type="compositionally biased region" description="Low complexity" evidence="2">
    <location>
        <begin position="35"/>
        <end position="47"/>
    </location>
</feature>
<keyword evidence="3" id="KW-1133">Transmembrane helix</keyword>
<organism evidence="4 5">
    <name type="scientific">Kwoniella shandongensis</name>
    <dbReference type="NCBI Taxonomy" id="1734106"/>
    <lineage>
        <taxon>Eukaryota</taxon>
        <taxon>Fungi</taxon>
        <taxon>Dikarya</taxon>
        <taxon>Basidiomycota</taxon>
        <taxon>Agaricomycotina</taxon>
        <taxon>Tremellomycetes</taxon>
        <taxon>Tremellales</taxon>
        <taxon>Cryptococcaceae</taxon>
        <taxon>Kwoniella</taxon>
    </lineage>
</organism>
<feature type="compositionally biased region" description="Low complexity" evidence="2">
    <location>
        <begin position="428"/>
        <end position="442"/>
    </location>
</feature>
<dbReference type="EMBL" id="CP144058">
    <property type="protein sequence ID" value="WWD20266.1"/>
    <property type="molecule type" value="Genomic_DNA"/>
</dbReference>
<feature type="compositionally biased region" description="Polar residues" evidence="2">
    <location>
        <begin position="203"/>
        <end position="218"/>
    </location>
</feature>
<dbReference type="Proteomes" id="UP000322225">
    <property type="component" value="Chromosome 8"/>
</dbReference>
<keyword evidence="1" id="KW-0175">Coiled coil</keyword>
<feature type="compositionally biased region" description="Polar residues" evidence="2">
    <location>
        <begin position="106"/>
        <end position="116"/>
    </location>
</feature>
<dbReference type="KEGG" id="ksn:43592272"/>
<feature type="region of interest" description="Disordered" evidence="2">
    <location>
        <begin position="1417"/>
        <end position="1455"/>
    </location>
</feature>
<keyword evidence="3" id="KW-0812">Transmembrane</keyword>
<reference evidence="4" key="1">
    <citation type="submission" date="2017-08" db="EMBL/GenBank/DDBJ databases">
        <authorList>
            <person name="Cuomo C."/>
            <person name="Billmyre B."/>
            <person name="Heitman J."/>
        </authorList>
    </citation>
    <scope>NUCLEOTIDE SEQUENCE</scope>
    <source>
        <strain evidence="4">CBS 12478</strain>
    </source>
</reference>
<accession>A0A5M6BP40</accession>
<dbReference type="GeneID" id="43592272"/>
<feature type="compositionally biased region" description="Polar residues" evidence="2">
    <location>
        <begin position="133"/>
        <end position="144"/>
    </location>
</feature>
<dbReference type="RefSeq" id="XP_031857586.1">
    <property type="nucleotide sequence ID" value="XM_032008100.1"/>
</dbReference>
<proteinExistence type="predicted"/>
<sequence>MDTNGLGPPSAILSAHQNPHSTPTKPLLNGKRTASSSSSLNSSNHLPPDSPSHHSIVRFDEDQSHQIPSKLSPRNANQNGVLPYQPTHPSILHNSSIPPGPKTAPLLSSQSRSNSGLRPFPSTPPALKDSDGSSRPNLPRNQSSQDRRVWSETLPPGRAHRSGSLLAQGKRASRVTGGYESSSDEEGTSEESTKEKDEEETPVTDTYSFSGNGKSSPRPTAIAGPSRPRAKSLMLPLGGQGSDRSSGSLQTRRRRGESQTLQIRTSRDFLRQPPSRIASQRSTRQPLSAAMPTSRSENLFPSTHGSAAPSRVASTRSHVMETGVSGPSRSASARVKNMDRANGRNERPSSPEGSKKGKAKEKEMSKRPDNLAASLGLGIGGIKEMALSADQIHDLLKDSDLASALRIMNTNHLTTPRPPLLPDPGSSNFFSPPNTRPTTPSPDATPHISPYLVSAPPALTGEPHGRERTASIASSIGPPMRTTWGSSPRHRASFDSPGESFAQGRARAASRASMSPDDIGGHIPFTHHIPIAQVDEERETDEESHSVEVQDDVPTAMPSETEPATAKPIGSKTARTGSKEKKGRLSQLFHLGKRKGSDIIVPELQPRDRPKEQRLEKHRSEEHAKEKAKLDKEAEMRRLEQERRADELAQERRYKALTQVAAHPTAERIAYRAGSHLRAYYQHVYDGVDHPPRLNPLAVLRWRTKTDEQNETRSKWEAQQDHGDVTSTRSDKSGAHHASPRAGGPHWGDMLHASPMSVDSPRFKGSRKSLESNHSVSRGSTHRSHDMSPRKKKAGYDGYRSSRGWEYSVEDIASYKACNGVVNYFIPPRRKPIDIDVMTEDEREFGRFPASNNDRRDDESSMAGSRSSKKNENLSRHKVQTASNVSLVDGEGLTNGEGSVAPLSRTTSAETGGKSITGVLDQRFTHRSHQSLSGLGQSSLTHALKQPFEKLSSTTKRQRTMPPIGRSDRDGESVLDESFSRNDAVSTPVHQIKGSHPMVSKASRTTMLSNHSRQQFFRRHGGHESITDDEGGREFHLRKLFMKGQKVFALDDGRSVKRSETDLARDRRDEREAELYALESALAREAAFRQTQAEATRKTQLEVEARERIKNLETEIYLERVERLDNARQKLDSVNANIEVVDESIRQYVAQIDFLQEEAKIGAEVEVEFPHMAVLRTRYTGRRRSYDDEAVEAIDEHRDKLPPLRHFSAHESGSDWAPPPRRSTSLLTPVSGPRPRARTQSQSRSPASATRRRMSTSNAKSPFEPQFTLHMRHRPRRTYLDPSGTSRVNPLRQAELVIAYGRDRQRDLVADRESTKHELERMIVKIENLIKAKENVRHWARDKLQKTTSLREQLDQLVRQEHSGADINFAEWRDSALNSTIRGILTFFKFFFWLYYQAKAEIDLYLTPFKPSTYCRRQRRVKSPNPADGSAANGGATGDNADDDGEEYVDDDSSEEFDVDGDVGDALPSIENGTPIGAVKAKTKARKTKPKKVVAPTWGERKRKIPVLGMVSLGVCAFAIFWVYTGGLKGGRSGLAA</sequence>
<feature type="region of interest" description="Disordered" evidence="2">
    <location>
        <begin position="412"/>
        <end position="583"/>
    </location>
</feature>
<keyword evidence="3" id="KW-0472">Membrane</keyword>